<name>A0A975DK28_9GAMM</name>
<dbReference type="EMBL" id="CP072133">
    <property type="protein sequence ID" value="QTH72622.1"/>
    <property type="molecule type" value="Genomic_DNA"/>
</dbReference>
<accession>A0A975DK28</accession>
<protein>
    <submittedName>
        <fullName evidence="5">TonB-dependent receptor</fullName>
    </submittedName>
</protein>
<sequence>MSVYKTSDARLPLGGIGANIDLKSTRPLEFEHSAMNIGLDVAALEGDRNFQPNISMSANTMSADRAVAGVFKVSYENRLQRQYQFESWHWGENQGATIDYHWPALPDSTLVPTDGLALTIENEDRTRTSGLAEMSWQLNDHVQLDGLCFHSNTDFAFDEHRLAINPQSALGQAAVDESSGQIKQLSFLNVDAKTSREESQLNYTNQTTQLTATLDMKAWQFSPFFSHSAATSITKKPISRVHVKLAPGNALVEFQGSAINRFQFSHSLGLVESYNQISQMRKRLTKVRNRVDEWGLDSRWQATEQARAWWVELGFLHSKQRHQYQRQDVSLSASSLNALPSLDGRWLEPLPVAFDAKFISNTPYWLIPKRDLFQLFDIALPFSDKTESDLLNSYEVSFESIESYFTSNWHYAELEWQVGARYSDTRSAALGTRIGDSGGLRADEQVQRYVKWLPSVNVKWQSSAHWQWRSTYSWALNRPNYSDMNPKLHVNSGGLPYAEQGNPALKPVLGKSYTLSLTHSAEATDIQVLVFQHEIDDFIVEDVTTLDYQGQSFSVLQKNNSGQGHITGFTSSIEWQLPALTQVWRQNRLSANVTQLVEADVYTEFNERFNLEGVSDWMGNVRFLTGNEVWQFAFNLNYRSAFLEHRDRSNNADIWVDAFTSLDLGLLWHLSPRFSVRFDVFNTTNQVLRRLAVADHASSLMKVEEFGRRFMVGLEFSL</sequence>
<dbReference type="Gene3D" id="2.40.170.20">
    <property type="entry name" value="TonB-dependent receptor, beta-barrel domain"/>
    <property type="match status" value="1"/>
</dbReference>
<evidence type="ECO:0000256" key="1">
    <source>
        <dbReference type="ARBA" id="ARBA00004442"/>
    </source>
</evidence>
<keyword evidence="5" id="KW-0675">Receptor</keyword>
<comment type="subcellular location">
    <subcellularLocation>
        <location evidence="1">Cell outer membrane</location>
    </subcellularLocation>
</comment>
<proteinExistence type="predicted"/>
<dbReference type="InterPro" id="IPR036942">
    <property type="entry name" value="Beta-barrel_TonB_sf"/>
</dbReference>
<keyword evidence="3" id="KW-0998">Cell outer membrane</keyword>
<evidence type="ECO:0000313" key="6">
    <source>
        <dbReference type="Proteomes" id="UP000664904"/>
    </source>
</evidence>
<evidence type="ECO:0000259" key="4">
    <source>
        <dbReference type="Pfam" id="PF00593"/>
    </source>
</evidence>
<dbReference type="KEGG" id="pxi:J5O05_07475"/>
<evidence type="ECO:0000256" key="3">
    <source>
        <dbReference type="ARBA" id="ARBA00023237"/>
    </source>
</evidence>
<dbReference type="Proteomes" id="UP000664904">
    <property type="component" value="Chromosome"/>
</dbReference>
<dbReference type="RefSeq" id="WP_208844246.1">
    <property type="nucleotide sequence ID" value="NZ_CP072133.1"/>
</dbReference>
<dbReference type="InterPro" id="IPR000531">
    <property type="entry name" value="Beta-barrel_TonB"/>
</dbReference>
<dbReference type="PANTHER" id="PTHR40980">
    <property type="entry name" value="PLUG DOMAIN-CONTAINING PROTEIN"/>
    <property type="match status" value="1"/>
</dbReference>
<evidence type="ECO:0000313" key="5">
    <source>
        <dbReference type="EMBL" id="QTH72622.1"/>
    </source>
</evidence>
<dbReference type="GO" id="GO:0009279">
    <property type="term" value="C:cell outer membrane"/>
    <property type="evidence" value="ECO:0007669"/>
    <property type="project" value="UniProtKB-SubCell"/>
</dbReference>
<reference evidence="5" key="1">
    <citation type="submission" date="2021-03" db="EMBL/GenBank/DDBJ databases">
        <title>Complete Genome of Pseudoalteromonas xiamenensis STKMTI.2, a new potential marine bacterium producing anti-Vibrio compounds.</title>
        <authorList>
            <person name="Handayani D.P."/>
            <person name="Isnansetyo A."/>
            <person name="Istiqomah I."/>
            <person name="Jumina J."/>
        </authorList>
    </citation>
    <scope>NUCLEOTIDE SEQUENCE</scope>
    <source>
        <strain evidence="5">STKMTI.2</strain>
    </source>
</reference>
<gene>
    <name evidence="5" type="ORF">J5O05_07475</name>
</gene>
<feature type="domain" description="TonB-dependent receptor-like beta-barrel" evidence="4">
    <location>
        <begin position="262"/>
        <end position="682"/>
    </location>
</feature>
<dbReference type="Pfam" id="PF00593">
    <property type="entry name" value="TonB_dep_Rec_b-barrel"/>
    <property type="match status" value="1"/>
</dbReference>
<dbReference type="AlphaFoldDB" id="A0A975DK28"/>
<organism evidence="5 6">
    <name type="scientific">Pseudoalteromonas xiamenensis</name>
    <dbReference type="NCBI Taxonomy" id="882626"/>
    <lineage>
        <taxon>Bacteria</taxon>
        <taxon>Pseudomonadati</taxon>
        <taxon>Pseudomonadota</taxon>
        <taxon>Gammaproteobacteria</taxon>
        <taxon>Alteromonadales</taxon>
        <taxon>Pseudoalteromonadaceae</taxon>
        <taxon>Pseudoalteromonas</taxon>
    </lineage>
</organism>
<keyword evidence="2" id="KW-0472">Membrane</keyword>
<keyword evidence="6" id="KW-1185">Reference proteome</keyword>
<dbReference type="SUPFAM" id="SSF56935">
    <property type="entry name" value="Porins"/>
    <property type="match status" value="1"/>
</dbReference>
<evidence type="ECO:0000256" key="2">
    <source>
        <dbReference type="ARBA" id="ARBA00023136"/>
    </source>
</evidence>
<dbReference type="PANTHER" id="PTHR40980:SF4">
    <property type="entry name" value="TONB-DEPENDENT RECEPTOR-LIKE BETA-BARREL DOMAIN-CONTAINING PROTEIN"/>
    <property type="match status" value="1"/>
</dbReference>